<feature type="region of interest" description="Disordered" evidence="3">
    <location>
        <begin position="228"/>
        <end position="249"/>
    </location>
</feature>
<dbReference type="EMBL" id="JABSTR010000008">
    <property type="protein sequence ID" value="KAH9377738.1"/>
    <property type="molecule type" value="Genomic_DNA"/>
</dbReference>
<feature type="domain" description="Sulfotransferase" evidence="4">
    <location>
        <begin position="287"/>
        <end position="553"/>
    </location>
</feature>
<evidence type="ECO:0000313" key="6">
    <source>
        <dbReference type="Proteomes" id="UP000821853"/>
    </source>
</evidence>
<dbReference type="InterPro" id="IPR027417">
    <property type="entry name" value="P-loop_NTPase"/>
</dbReference>
<keyword evidence="2" id="KW-0808">Transferase</keyword>
<proteinExistence type="inferred from homology"/>
<feature type="compositionally biased region" description="Polar residues" evidence="3">
    <location>
        <begin position="232"/>
        <end position="242"/>
    </location>
</feature>
<name>A0A9J6GQU4_HAELO</name>
<keyword evidence="6" id="KW-1185">Reference proteome</keyword>
<accession>A0A9J6GQU4</accession>
<dbReference type="InterPro" id="IPR000863">
    <property type="entry name" value="Sulfotransferase_dom"/>
</dbReference>
<sequence length="574" mass="65751">MQRWLCPRLHNVVRGVSSVDGSALSPSVNQGRYVADPPYMHLNHAQGSFLSPQVKDLSIYGFEDGTFDDFLDSFLEGDFGYGDYFEHVVGGYSLKDEPNVFFVTYEELKKNTRSTVLRLARFIGERHGNMLENDGKEGQKLLDLIIQRSAPENMRNIMYLLPGEHNNARVNEKLIKYYASSKLTKEETRDTTSLGRESIRIHANEANASCGRVIVVLCDHTLRKMEQETWQKTDSPQASSEVPVNGKKMTSRRTKPYYQVVDGMPCCPLVTPDLLREGFDFIPASGDVLQVSYPKCGTHWVQYIIQLILRNGEPLSNYEDFMRNAAFLEYLPGPRNYKPSNPVRTYLTHIPLRKQNMNPEAKYVYVARNPWDCCVSVYHQFKDVSLYRFEDGTFDDFLEAFLDGDICYGDYFKHVVGGYSLKNEPNVFFVTYEELKKDTRGTVLRLARFIGQQYGDMLEKDGKNAHKLIDLIIERSAPENMRNILVLNLAGNENAEVDENLKKLDISSKGSHGGNNKCHSFVRRCEVGGWKEYFSPDQLRRMEATITQKTQGSDVMSMWSDIRHEALRICGRLE</sequence>
<comment type="caution">
    <text evidence="5">The sequence shown here is derived from an EMBL/GenBank/DDBJ whole genome shotgun (WGS) entry which is preliminary data.</text>
</comment>
<protein>
    <recommendedName>
        <fullName evidence="4">Sulfotransferase domain-containing protein</fullName>
    </recommendedName>
</protein>
<evidence type="ECO:0000256" key="3">
    <source>
        <dbReference type="SAM" id="MobiDB-lite"/>
    </source>
</evidence>
<dbReference type="Pfam" id="PF00685">
    <property type="entry name" value="Sulfotransfer_1"/>
    <property type="match status" value="2"/>
</dbReference>
<dbReference type="VEuPathDB" id="VectorBase:HLOH_058535"/>
<dbReference type="AlphaFoldDB" id="A0A9J6GQU4"/>
<reference evidence="5 6" key="1">
    <citation type="journal article" date="2020" name="Cell">
        <title>Large-Scale Comparative Analyses of Tick Genomes Elucidate Their Genetic Diversity and Vector Capacities.</title>
        <authorList>
            <consortium name="Tick Genome and Microbiome Consortium (TIGMIC)"/>
            <person name="Jia N."/>
            <person name="Wang J."/>
            <person name="Shi W."/>
            <person name="Du L."/>
            <person name="Sun Y."/>
            <person name="Zhan W."/>
            <person name="Jiang J.F."/>
            <person name="Wang Q."/>
            <person name="Zhang B."/>
            <person name="Ji P."/>
            <person name="Bell-Sakyi L."/>
            <person name="Cui X.M."/>
            <person name="Yuan T.T."/>
            <person name="Jiang B.G."/>
            <person name="Yang W.F."/>
            <person name="Lam T.T."/>
            <person name="Chang Q.C."/>
            <person name="Ding S.J."/>
            <person name="Wang X.J."/>
            <person name="Zhu J.G."/>
            <person name="Ruan X.D."/>
            <person name="Zhao L."/>
            <person name="Wei J.T."/>
            <person name="Ye R.Z."/>
            <person name="Que T.C."/>
            <person name="Du C.H."/>
            <person name="Zhou Y.H."/>
            <person name="Cheng J.X."/>
            <person name="Dai P.F."/>
            <person name="Guo W.B."/>
            <person name="Han X.H."/>
            <person name="Huang E.J."/>
            <person name="Li L.F."/>
            <person name="Wei W."/>
            <person name="Gao Y.C."/>
            <person name="Liu J.Z."/>
            <person name="Shao H.Z."/>
            <person name="Wang X."/>
            <person name="Wang C.C."/>
            <person name="Yang T.C."/>
            <person name="Huo Q.B."/>
            <person name="Li W."/>
            <person name="Chen H.Y."/>
            <person name="Chen S.E."/>
            <person name="Zhou L.G."/>
            <person name="Ni X.B."/>
            <person name="Tian J.H."/>
            <person name="Sheng Y."/>
            <person name="Liu T."/>
            <person name="Pan Y.S."/>
            <person name="Xia L.Y."/>
            <person name="Li J."/>
            <person name="Zhao F."/>
            <person name="Cao W.C."/>
        </authorList>
    </citation>
    <scope>NUCLEOTIDE SEQUENCE [LARGE SCALE GENOMIC DNA]</scope>
    <source>
        <strain evidence="5">HaeL-2018</strain>
    </source>
</reference>
<gene>
    <name evidence="5" type="ORF">HPB48_004862</name>
</gene>
<dbReference type="SUPFAM" id="SSF52540">
    <property type="entry name" value="P-loop containing nucleoside triphosphate hydrolases"/>
    <property type="match status" value="2"/>
</dbReference>
<evidence type="ECO:0000256" key="1">
    <source>
        <dbReference type="ARBA" id="ARBA00005771"/>
    </source>
</evidence>
<dbReference type="Gene3D" id="3.40.50.300">
    <property type="entry name" value="P-loop containing nucleotide triphosphate hydrolases"/>
    <property type="match status" value="2"/>
</dbReference>
<dbReference type="PANTHER" id="PTHR11783">
    <property type="entry name" value="SULFOTRANSFERASE SULT"/>
    <property type="match status" value="1"/>
</dbReference>
<comment type="similarity">
    <text evidence="1">Belongs to the sulfotransferase 1 family.</text>
</comment>
<evidence type="ECO:0000313" key="5">
    <source>
        <dbReference type="EMBL" id="KAH9377738.1"/>
    </source>
</evidence>
<evidence type="ECO:0000259" key="4">
    <source>
        <dbReference type="Pfam" id="PF00685"/>
    </source>
</evidence>
<feature type="domain" description="Sulfotransferase" evidence="4">
    <location>
        <begin position="63"/>
        <end position="156"/>
    </location>
</feature>
<dbReference type="GO" id="GO:0008146">
    <property type="term" value="F:sulfotransferase activity"/>
    <property type="evidence" value="ECO:0007669"/>
    <property type="project" value="InterPro"/>
</dbReference>
<organism evidence="5 6">
    <name type="scientific">Haemaphysalis longicornis</name>
    <name type="common">Bush tick</name>
    <dbReference type="NCBI Taxonomy" id="44386"/>
    <lineage>
        <taxon>Eukaryota</taxon>
        <taxon>Metazoa</taxon>
        <taxon>Ecdysozoa</taxon>
        <taxon>Arthropoda</taxon>
        <taxon>Chelicerata</taxon>
        <taxon>Arachnida</taxon>
        <taxon>Acari</taxon>
        <taxon>Parasitiformes</taxon>
        <taxon>Ixodida</taxon>
        <taxon>Ixodoidea</taxon>
        <taxon>Ixodidae</taxon>
        <taxon>Haemaphysalinae</taxon>
        <taxon>Haemaphysalis</taxon>
    </lineage>
</organism>
<dbReference type="Proteomes" id="UP000821853">
    <property type="component" value="Unassembled WGS sequence"/>
</dbReference>
<dbReference type="OrthoDB" id="6507163at2759"/>
<evidence type="ECO:0000256" key="2">
    <source>
        <dbReference type="ARBA" id="ARBA00022679"/>
    </source>
</evidence>